<dbReference type="Pfam" id="PF00497">
    <property type="entry name" value="SBP_bac_3"/>
    <property type="match status" value="1"/>
</dbReference>
<dbReference type="PANTHER" id="PTHR35936">
    <property type="entry name" value="MEMBRANE-BOUND LYTIC MUREIN TRANSGLYCOSYLASE F"/>
    <property type="match status" value="1"/>
</dbReference>
<evidence type="ECO:0000256" key="1">
    <source>
        <dbReference type="ARBA" id="ARBA00022729"/>
    </source>
</evidence>
<dbReference type="SUPFAM" id="SSF53850">
    <property type="entry name" value="Periplasmic binding protein-like II"/>
    <property type="match status" value="1"/>
</dbReference>
<accession>A0ABW0QCF9</accession>
<reference evidence="4" key="1">
    <citation type="journal article" date="2019" name="Int. J. Syst. Evol. Microbiol.">
        <title>The Global Catalogue of Microorganisms (GCM) 10K type strain sequencing project: providing services to taxonomists for standard genome sequencing and annotation.</title>
        <authorList>
            <consortium name="The Broad Institute Genomics Platform"/>
            <consortium name="The Broad Institute Genome Sequencing Center for Infectious Disease"/>
            <person name="Wu L."/>
            <person name="Ma J."/>
        </authorList>
    </citation>
    <scope>NUCLEOTIDE SEQUENCE [LARGE SCALE GENOMIC DNA]</scope>
    <source>
        <strain evidence="4">CGMCC 4.7277</strain>
    </source>
</reference>
<dbReference type="SMART" id="SM00062">
    <property type="entry name" value="PBPb"/>
    <property type="match status" value="1"/>
</dbReference>
<organism evidence="3 4">
    <name type="scientific">Polaromonas jejuensis</name>
    <dbReference type="NCBI Taxonomy" id="457502"/>
    <lineage>
        <taxon>Bacteria</taxon>
        <taxon>Pseudomonadati</taxon>
        <taxon>Pseudomonadota</taxon>
        <taxon>Betaproteobacteria</taxon>
        <taxon>Burkholderiales</taxon>
        <taxon>Comamonadaceae</taxon>
        <taxon>Polaromonas</taxon>
    </lineage>
</organism>
<dbReference type="CDD" id="cd13623">
    <property type="entry name" value="PBP2_AA_hypothetical"/>
    <property type="match status" value="1"/>
</dbReference>
<dbReference type="PANTHER" id="PTHR35936:SF17">
    <property type="entry name" value="ARGININE-BINDING EXTRACELLULAR PROTEIN ARTP"/>
    <property type="match status" value="1"/>
</dbReference>
<keyword evidence="1" id="KW-0732">Signal</keyword>
<evidence type="ECO:0000259" key="2">
    <source>
        <dbReference type="SMART" id="SM00062"/>
    </source>
</evidence>
<proteinExistence type="predicted"/>
<feature type="domain" description="Solute-binding protein family 3/N-terminal" evidence="2">
    <location>
        <begin position="18"/>
        <end position="239"/>
    </location>
</feature>
<dbReference type="EMBL" id="JBHSMX010000018">
    <property type="protein sequence ID" value="MFC5521577.1"/>
    <property type="molecule type" value="Genomic_DNA"/>
</dbReference>
<comment type="caution">
    <text evidence="3">The sequence shown here is derived from an EMBL/GenBank/DDBJ whole genome shotgun (WGS) entry which is preliminary data.</text>
</comment>
<evidence type="ECO:0000313" key="3">
    <source>
        <dbReference type="EMBL" id="MFC5521577.1"/>
    </source>
</evidence>
<dbReference type="Gene3D" id="3.40.190.10">
    <property type="entry name" value="Periplasmic binding protein-like II"/>
    <property type="match status" value="2"/>
</dbReference>
<dbReference type="RefSeq" id="WP_068834295.1">
    <property type="nucleotide sequence ID" value="NZ_JBHSMX010000018.1"/>
</dbReference>
<sequence length="252" mass="27250">MTIKDLSSLRNALAPNGRIRYSINLGNPILAGRDASTGQLFGVSVDLARLFAERLGVEVELVAFDAAGEAVKALREQHVDIGFFAIDPARSEGIRFTPPYVQIEGCYMVRIDSPIHINTQVDVPGRKVVVGAGSAYDLFLTRELKNAQILRAATSPTVVEVLLEQSIDVAAGVKQQLEADARRFPGVRLLPERFMVIHQAMGIPSSRNDHAFDFLKSFVEEMKASGFIANALAAHRIEGATVAPAGYPPASP</sequence>
<gene>
    <name evidence="3" type="ORF">ACFPP7_11705</name>
</gene>
<protein>
    <submittedName>
        <fullName evidence="3">ABC transporter substrate-binding protein</fullName>
    </submittedName>
</protein>
<evidence type="ECO:0000313" key="4">
    <source>
        <dbReference type="Proteomes" id="UP001596084"/>
    </source>
</evidence>
<name>A0ABW0QCF9_9BURK</name>
<keyword evidence="4" id="KW-1185">Reference proteome</keyword>
<dbReference type="InterPro" id="IPR001638">
    <property type="entry name" value="Solute-binding_3/MltF_N"/>
</dbReference>
<dbReference type="Proteomes" id="UP001596084">
    <property type="component" value="Unassembled WGS sequence"/>
</dbReference>